<keyword evidence="1" id="KW-0479">Metal-binding</keyword>
<dbReference type="InterPro" id="IPR002869">
    <property type="entry name" value="Pyrv_flavodox_OxRed_cen"/>
</dbReference>
<protein>
    <submittedName>
        <fullName evidence="6">2-oxoacid:acceptor oxidoreductase family protein</fullName>
    </submittedName>
</protein>
<dbReference type="Gene3D" id="3.30.70.20">
    <property type="match status" value="1"/>
</dbReference>
<dbReference type="Pfam" id="PF01558">
    <property type="entry name" value="POR"/>
    <property type="match status" value="1"/>
</dbReference>
<evidence type="ECO:0000259" key="5">
    <source>
        <dbReference type="PROSITE" id="PS51379"/>
    </source>
</evidence>
<evidence type="ECO:0000256" key="2">
    <source>
        <dbReference type="ARBA" id="ARBA00023002"/>
    </source>
</evidence>
<accession>A0ABY5S2G7</accession>
<dbReference type="SUPFAM" id="SSF53323">
    <property type="entry name" value="Pyruvate-ferredoxin oxidoreductase, PFOR, domain III"/>
    <property type="match status" value="1"/>
</dbReference>
<dbReference type="Pfam" id="PF12838">
    <property type="entry name" value="Fer4_7"/>
    <property type="match status" value="1"/>
</dbReference>
<evidence type="ECO:0000256" key="4">
    <source>
        <dbReference type="ARBA" id="ARBA00023014"/>
    </source>
</evidence>
<dbReference type="NCBIfam" id="TIGR02175">
    <property type="entry name" value="PorC_KorC"/>
    <property type="match status" value="1"/>
</dbReference>
<organism evidence="6 7">
    <name type="scientific">Paenibacillus spongiae</name>
    <dbReference type="NCBI Taxonomy" id="2909671"/>
    <lineage>
        <taxon>Bacteria</taxon>
        <taxon>Bacillati</taxon>
        <taxon>Bacillota</taxon>
        <taxon>Bacilli</taxon>
        <taxon>Bacillales</taxon>
        <taxon>Paenibacillaceae</taxon>
        <taxon>Paenibacillus</taxon>
    </lineage>
</organism>
<dbReference type="InterPro" id="IPR017896">
    <property type="entry name" value="4Fe4S_Fe-S-bd"/>
</dbReference>
<dbReference type="PANTHER" id="PTHR43366:SF1">
    <property type="entry name" value="PYRUVATE SYNTHASE SUBUNIT PORC"/>
    <property type="match status" value="1"/>
</dbReference>
<name>A0ABY5S2G7_9BACL</name>
<dbReference type="SUPFAM" id="SSF54862">
    <property type="entry name" value="4Fe-4S ferredoxins"/>
    <property type="match status" value="1"/>
</dbReference>
<keyword evidence="4" id="KW-0411">Iron-sulfur</keyword>
<sequence length="335" mass="37007">MTVLPKQNELGFFEIRLESIGGLGANLAGKMLAEAGVVGSGFNGVSFSSYGSEKKGSPVKAHIRFCDMDTNIRDTTPVERPHIVGIFHENLSKTVNVISGIYEDSVVLVNSSKNTEQLREKMKLLGGTIAVVDATGIALEEKNRVNMAMLGGLFRLCSFLDYEHMKVIIRKSLEKKYPQAVEPALRTFERGYNEVQSQTFAVPEGMTMPSPTRWDIPALGYATQPMGGTIVNPGNSVLKDLSISREGMMPHFDEEKCIHCAACDTACPDFCFVWEEQPDKKGRLQMFLQGIDYQYCKGCLKCVVACPTEALQSARETDGYGEANRVPHRFQWANG</sequence>
<feature type="domain" description="4Fe-4S ferredoxin-type" evidence="5">
    <location>
        <begin position="286"/>
        <end position="316"/>
    </location>
</feature>
<dbReference type="PROSITE" id="PS51379">
    <property type="entry name" value="4FE4S_FER_2"/>
    <property type="match status" value="2"/>
</dbReference>
<dbReference type="Proteomes" id="UP001057877">
    <property type="component" value="Chromosome"/>
</dbReference>
<dbReference type="PROSITE" id="PS00198">
    <property type="entry name" value="4FE4S_FER_1"/>
    <property type="match status" value="1"/>
</dbReference>
<evidence type="ECO:0000256" key="3">
    <source>
        <dbReference type="ARBA" id="ARBA00023004"/>
    </source>
</evidence>
<keyword evidence="2" id="KW-0560">Oxidoreductase</keyword>
<evidence type="ECO:0000313" key="7">
    <source>
        <dbReference type="Proteomes" id="UP001057877"/>
    </source>
</evidence>
<gene>
    <name evidence="6" type="ORF">L1F29_19420</name>
</gene>
<evidence type="ECO:0000313" key="6">
    <source>
        <dbReference type="EMBL" id="UVI27638.1"/>
    </source>
</evidence>
<dbReference type="RefSeq" id="WP_258383728.1">
    <property type="nucleotide sequence ID" value="NZ_CP091430.1"/>
</dbReference>
<dbReference type="InterPro" id="IPR019752">
    <property type="entry name" value="Pyrv/ketoisovalerate_OxRed_cat"/>
</dbReference>
<dbReference type="PANTHER" id="PTHR43366">
    <property type="entry name" value="PYRUVATE SYNTHASE SUBUNIT PORC"/>
    <property type="match status" value="1"/>
</dbReference>
<evidence type="ECO:0000256" key="1">
    <source>
        <dbReference type="ARBA" id="ARBA00022723"/>
    </source>
</evidence>
<dbReference type="InterPro" id="IPR051626">
    <property type="entry name" value="Oxidoreductase_gamma_subunit"/>
</dbReference>
<dbReference type="Gene3D" id="3.40.920.10">
    <property type="entry name" value="Pyruvate-ferredoxin oxidoreductase, PFOR, domain III"/>
    <property type="match status" value="1"/>
</dbReference>
<reference evidence="6" key="1">
    <citation type="submission" date="2022-01" db="EMBL/GenBank/DDBJ databases">
        <title>Paenibacillus spongiae sp. nov., isolated from marine sponge.</title>
        <authorList>
            <person name="Li Z."/>
            <person name="Zhang M."/>
        </authorList>
    </citation>
    <scope>NUCLEOTIDE SEQUENCE</scope>
    <source>
        <strain evidence="6">PHS-Z3</strain>
    </source>
</reference>
<dbReference type="InterPro" id="IPR017900">
    <property type="entry name" value="4Fe4S_Fe_S_CS"/>
</dbReference>
<feature type="domain" description="4Fe-4S ferredoxin-type" evidence="5">
    <location>
        <begin position="248"/>
        <end position="277"/>
    </location>
</feature>
<keyword evidence="3" id="KW-0408">Iron</keyword>
<dbReference type="EMBL" id="CP091430">
    <property type="protein sequence ID" value="UVI27638.1"/>
    <property type="molecule type" value="Genomic_DNA"/>
</dbReference>
<keyword evidence="7" id="KW-1185">Reference proteome</keyword>
<proteinExistence type="predicted"/>
<dbReference type="InterPro" id="IPR011894">
    <property type="entry name" value="PorC_KorC"/>
</dbReference>